<feature type="region of interest" description="Disordered" evidence="1">
    <location>
        <begin position="45"/>
        <end position="64"/>
    </location>
</feature>
<sequence length="64" mass="7575">MSTTFEQARSLYGSDEQMARALFEQVAVMRLDLELQQALRRRAEEKLNQSRLQMRKPNDTERTT</sequence>
<evidence type="ECO:0000313" key="3">
    <source>
        <dbReference type="Proteomes" id="UP001596086"/>
    </source>
</evidence>
<gene>
    <name evidence="2" type="ORF">ACFPO9_19745</name>
</gene>
<protein>
    <submittedName>
        <fullName evidence="2">Uncharacterized protein</fullName>
    </submittedName>
</protein>
<evidence type="ECO:0000313" key="2">
    <source>
        <dbReference type="EMBL" id="MFC5550757.1"/>
    </source>
</evidence>
<comment type="caution">
    <text evidence="2">The sequence shown here is derived from an EMBL/GenBank/DDBJ whole genome shotgun (WGS) entry which is preliminary data.</text>
</comment>
<dbReference type="EMBL" id="JBHSMZ010000016">
    <property type="protein sequence ID" value="MFC5550757.1"/>
    <property type="molecule type" value="Genomic_DNA"/>
</dbReference>
<proteinExistence type="predicted"/>
<reference evidence="3" key="1">
    <citation type="journal article" date="2019" name="Int. J. Syst. Evol. Microbiol.">
        <title>The Global Catalogue of Microorganisms (GCM) 10K type strain sequencing project: providing services to taxonomists for standard genome sequencing and annotation.</title>
        <authorList>
            <consortium name="The Broad Institute Genomics Platform"/>
            <consortium name="The Broad Institute Genome Sequencing Center for Infectious Disease"/>
            <person name="Wu L."/>
            <person name="Ma J."/>
        </authorList>
    </citation>
    <scope>NUCLEOTIDE SEQUENCE [LARGE SCALE GENOMIC DNA]</scope>
    <source>
        <strain evidence="3">CGMCC 4.5798</strain>
    </source>
</reference>
<evidence type="ECO:0000256" key="1">
    <source>
        <dbReference type="SAM" id="MobiDB-lite"/>
    </source>
</evidence>
<name>A0ABW0S2R3_9BURK</name>
<dbReference type="RefSeq" id="WP_379773845.1">
    <property type="nucleotide sequence ID" value="NZ_JBHSMZ010000016.1"/>
</dbReference>
<organism evidence="2 3">
    <name type="scientific">Massilia aerilata</name>
    <dbReference type="NCBI Taxonomy" id="453817"/>
    <lineage>
        <taxon>Bacteria</taxon>
        <taxon>Pseudomonadati</taxon>
        <taxon>Pseudomonadota</taxon>
        <taxon>Betaproteobacteria</taxon>
        <taxon>Burkholderiales</taxon>
        <taxon>Oxalobacteraceae</taxon>
        <taxon>Telluria group</taxon>
        <taxon>Massilia</taxon>
    </lineage>
</organism>
<dbReference type="Proteomes" id="UP001596086">
    <property type="component" value="Unassembled WGS sequence"/>
</dbReference>
<keyword evidence="3" id="KW-1185">Reference proteome</keyword>
<accession>A0ABW0S2R3</accession>